<protein>
    <submittedName>
        <fullName evidence="2">Uncharacterized protein</fullName>
    </submittedName>
</protein>
<evidence type="ECO:0000256" key="1">
    <source>
        <dbReference type="SAM" id="Phobius"/>
    </source>
</evidence>
<sequence length="134" mass="15090">MKKKLKKAVGFIPLFIIIIVVLWYKVPINGIRCYPESVSKIDISYKGVSISITDTNDIDFIIKSLNSISLNKVILKIGDSKNGYNINIYSTNKNILSNITVYSSETASIGSFFYTDKNSLLPYDYIKNIYSNGI</sequence>
<keyword evidence="3" id="KW-1185">Reference proteome</keyword>
<reference evidence="2" key="1">
    <citation type="submission" date="2023-07" db="EMBL/GenBank/DDBJ databases">
        <title>Mucosal microbiota of week-old chicken and adult hens.</title>
        <authorList>
            <person name="Volf J."/>
            <person name="Karasova D."/>
            <person name="Crhanova M."/>
            <person name="Faldynova M."/>
            <person name="Prikrylova H."/>
            <person name="Zeman M."/>
            <person name="Babak V."/>
            <person name="Rajova J."/>
            <person name="Rychlik I."/>
        </authorList>
    </citation>
    <scope>NUCLEOTIDE SEQUENCE</scope>
    <source>
        <strain evidence="2">ET902</strain>
    </source>
</reference>
<dbReference type="RefSeq" id="WP_020005101.1">
    <property type="nucleotide sequence ID" value="NZ_JAUPBL010000021.1"/>
</dbReference>
<evidence type="ECO:0000313" key="2">
    <source>
        <dbReference type="EMBL" id="MDO7019358.1"/>
    </source>
</evidence>
<organism evidence="2 3">
    <name type="scientific">Brachyspira innocens</name>
    <dbReference type="NCBI Taxonomy" id="13264"/>
    <lineage>
        <taxon>Bacteria</taxon>
        <taxon>Pseudomonadati</taxon>
        <taxon>Spirochaetota</taxon>
        <taxon>Spirochaetia</taxon>
        <taxon>Brachyspirales</taxon>
        <taxon>Brachyspiraceae</taxon>
        <taxon>Brachyspira</taxon>
    </lineage>
</organism>
<feature type="transmembrane region" description="Helical" evidence="1">
    <location>
        <begin position="7"/>
        <end position="24"/>
    </location>
</feature>
<gene>
    <name evidence="2" type="ORF">Q5M86_01065</name>
</gene>
<evidence type="ECO:0000313" key="3">
    <source>
        <dbReference type="Proteomes" id="UP001175147"/>
    </source>
</evidence>
<keyword evidence="1" id="KW-0472">Membrane</keyword>
<comment type="caution">
    <text evidence="2">The sequence shown here is derived from an EMBL/GenBank/DDBJ whole genome shotgun (WGS) entry which is preliminary data.</text>
</comment>
<accession>A0ABT8YU42</accession>
<keyword evidence="1" id="KW-1133">Transmembrane helix</keyword>
<proteinExistence type="predicted"/>
<name>A0ABT8YU42_9SPIR</name>
<dbReference type="Proteomes" id="UP001175147">
    <property type="component" value="Unassembled WGS sequence"/>
</dbReference>
<keyword evidence="1" id="KW-0812">Transmembrane</keyword>
<dbReference type="EMBL" id="JAUPBM010000006">
    <property type="protein sequence ID" value="MDO7019358.1"/>
    <property type="molecule type" value="Genomic_DNA"/>
</dbReference>